<feature type="domain" description="HTH gntR-type" evidence="4">
    <location>
        <begin position="8"/>
        <end position="76"/>
    </location>
</feature>
<dbReference type="PANTHER" id="PTHR44846:SF1">
    <property type="entry name" value="MANNOSYL-D-GLYCERATE TRANSPORT_METABOLISM SYSTEM REPRESSOR MNGR-RELATED"/>
    <property type="match status" value="1"/>
</dbReference>
<keyword evidence="1" id="KW-0805">Transcription regulation</keyword>
<sequence length="243" mass="27883">MINKRSPIPIYYQLEELIKDMIEKGTLKKGDMIPPEREYAEKYEISRMTVRQALNNLVNDGYLSRVKGKGTFVENRKIEQPLMGLTSFTEDMVSRGLEPRTKLLHLLKKEASASESEKLKIKQGAPVYEVKRIRLADDEPMALETMFLSAELVGELKEEVVNGSLYQYFEESLGYSIVNARQGLEASIVRKSEREYLNVPSGSPVLLIERTSYLADGKPLEFVKSIYRADRYKFLIDMNREGN</sequence>
<dbReference type="InterPro" id="IPR050679">
    <property type="entry name" value="Bact_HTH_transcr_reg"/>
</dbReference>
<keyword evidence="2" id="KW-0238">DNA-binding</keyword>
<dbReference type="SMART" id="SM00866">
    <property type="entry name" value="UTRA"/>
    <property type="match status" value="1"/>
</dbReference>
<evidence type="ECO:0000256" key="2">
    <source>
        <dbReference type="ARBA" id="ARBA00023125"/>
    </source>
</evidence>
<dbReference type="PANTHER" id="PTHR44846">
    <property type="entry name" value="MANNOSYL-D-GLYCERATE TRANSPORT/METABOLISM SYSTEM REPRESSOR MNGR-RELATED"/>
    <property type="match status" value="1"/>
</dbReference>
<dbReference type="RefSeq" id="WP_217065960.1">
    <property type="nucleotide sequence ID" value="NZ_JAHQCS010000088.1"/>
</dbReference>
<accession>A0ABS6JDX7</accession>
<name>A0ABS6JDX7_9BACI</name>
<organism evidence="5 6">
    <name type="scientific">Evansella tamaricis</name>
    <dbReference type="NCBI Taxonomy" id="2069301"/>
    <lineage>
        <taxon>Bacteria</taxon>
        <taxon>Bacillati</taxon>
        <taxon>Bacillota</taxon>
        <taxon>Bacilli</taxon>
        <taxon>Bacillales</taxon>
        <taxon>Bacillaceae</taxon>
        <taxon>Evansella</taxon>
    </lineage>
</organism>
<reference evidence="5 6" key="1">
    <citation type="submission" date="2021-06" db="EMBL/GenBank/DDBJ databases">
        <title>Bacillus sp. RD4P76, an endophyte from a halophyte.</title>
        <authorList>
            <person name="Sun J.-Q."/>
        </authorList>
    </citation>
    <scope>NUCLEOTIDE SEQUENCE [LARGE SCALE GENOMIC DNA]</scope>
    <source>
        <strain evidence="5 6">CGMCC 1.15917</strain>
    </source>
</reference>
<evidence type="ECO:0000256" key="3">
    <source>
        <dbReference type="ARBA" id="ARBA00023163"/>
    </source>
</evidence>
<dbReference type="InterPro" id="IPR011663">
    <property type="entry name" value="UTRA"/>
</dbReference>
<proteinExistence type="predicted"/>
<dbReference type="EMBL" id="JAHQCS010000088">
    <property type="protein sequence ID" value="MBU9711874.1"/>
    <property type="molecule type" value="Genomic_DNA"/>
</dbReference>
<comment type="caution">
    <text evidence="5">The sequence shown here is derived from an EMBL/GenBank/DDBJ whole genome shotgun (WGS) entry which is preliminary data.</text>
</comment>
<evidence type="ECO:0000313" key="5">
    <source>
        <dbReference type="EMBL" id="MBU9711874.1"/>
    </source>
</evidence>
<dbReference type="PROSITE" id="PS50949">
    <property type="entry name" value="HTH_GNTR"/>
    <property type="match status" value="1"/>
</dbReference>
<dbReference type="InterPro" id="IPR000524">
    <property type="entry name" value="Tscrpt_reg_HTH_GntR"/>
</dbReference>
<dbReference type="Pfam" id="PF07702">
    <property type="entry name" value="UTRA"/>
    <property type="match status" value="1"/>
</dbReference>
<protein>
    <submittedName>
        <fullName evidence="5">GntR family transcriptional regulator</fullName>
    </submittedName>
</protein>
<evidence type="ECO:0000259" key="4">
    <source>
        <dbReference type="PROSITE" id="PS50949"/>
    </source>
</evidence>
<keyword evidence="6" id="KW-1185">Reference proteome</keyword>
<dbReference type="Pfam" id="PF00392">
    <property type="entry name" value="GntR"/>
    <property type="match status" value="1"/>
</dbReference>
<evidence type="ECO:0000313" key="6">
    <source>
        <dbReference type="Proteomes" id="UP000784880"/>
    </source>
</evidence>
<dbReference type="Proteomes" id="UP000784880">
    <property type="component" value="Unassembled WGS sequence"/>
</dbReference>
<keyword evidence="3" id="KW-0804">Transcription</keyword>
<gene>
    <name evidence="5" type="ORF">KS419_09005</name>
</gene>
<dbReference type="CDD" id="cd07377">
    <property type="entry name" value="WHTH_GntR"/>
    <property type="match status" value="1"/>
</dbReference>
<dbReference type="SMART" id="SM00345">
    <property type="entry name" value="HTH_GNTR"/>
    <property type="match status" value="1"/>
</dbReference>
<evidence type="ECO:0000256" key="1">
    <source>
        <dbReference type="ARBA" id="ARBA00023015"/>
    </source>
</evidence>